<dbReference type="InterPro" id="IPR002403">
    <property type="entry name" value="Cyt_P450_E_grp-IV"/>
</dbReference>
<keyword evidence="5" id="KW-0560">Oxidoreductase</keyword>
<gene>
    <name evidence="6" type="ORF">ElyMa_003927100</name>
</gene>
<feature type="binding site" description="axial binding residue" evidence="4">
    <location>
        <position position="90"/>
    </location>
    <ligand>
        <name>heme</name>
        <dbReference type="ChEBI" id="CHEBI:30413"/>
    </ligand>
    <ligandPart>
        <name>Fe</name>
        <dbReference type="ChEBI" id="CHEBI:18248"/>
    </ligandPart>
</feature>
<comment type="caution">
    <text evidence="6">The sequence shown here is derived from an EMBL/GenBank/DDBJ whole genome shotgun (WGS) entry which is preliminary data.</text>
</comment>
<name>A0AAV4FRH9_9GAST</name>
<sequence length="144" mass="16848">MPTLALCLKESMRLYPPVPFMERELAEETLIDGHAMPPGTQIAVSILFMHRHPMLWEDPDDFRPERFTWEQMKGRDTFSYVPFSAGPRNCIGQNFGVQEIKILICRIIRKYTVELAPVRPPPIRYPQVTLQSENGMWLKFKLRT</sequence>
<dbReference type="Gene3D" id="1.10.630.10">
    <property type="entry name" value="Cytochrome P450"/>
    <property type="match status" value="1"/>
</dbReference>
<dbReference type="Pfam" id="PF00067">
    <property type="entry name" value="p450"/>
    <property type="match status" value="1"/>
</dbReference>
<dbReference type="PANTHER" id="PTHR24291">
    <property type="entry name" value="CYTOCHROME P450 FAMILY 4"/>
    <property type="match status" value="1"/>
</dbReference>
<evidence type="ECO:0000313" key="7">
    <source>
        <dbReference type="Proteomes" id="UP000762676"/>
    </source>
</evidence>
<comment type="cofactor">
    <cofactor evidence="4">
        <name>heme</name>
        <dbReference type="ChEBI" id="CHEBI:30413"/>
    </cofactor>
</comment>
<dbReference type="InterPro" id="IPR017972">
    <property type="entry name" value="Cyt_P450_CS"/>
</dbReference>
<evidence type="ECO:0000313" key="6">
    <source>
        <dbReference type="EMBL" id="GFR75724.1"/>
    </source>
</evidence>
<proteinExistence type="inferred from homology"/>
<keyword evidence="3 4" id="KW-0408">Iron</keyword>
<dbReference type="PRINTS" id="PR00385">
    <property type="entry name" value="P450"/>
</dbReference>
<dbReference type="PRINTS" id="PR00465">
    <property type="entry name" value="EP450IV"/>
</dbReference>
<keyword evidence="2 4" id="KW-0479">Metal-binding</keyword>
<dbReference type="SUPFAM" id="SSF48264">
    <property type="entry name" value="Cytochrome P450"/>
    <property type="match status" value="1"/>
</dbReference>
<evidence type="ECO:0000256" key="4">
    <source>
        <dbReference type="PIRSR" id="PIRSR602403-1"/>
    </source>
</evidence>
<dbReference type="GO" id="GO:0016705">
    <property type="term" value="F:oxidoreductase activity, acting on paired donors, with incorporation or reduction of molecular oxygen"/>
    <property type="evidence" value="ECO:0007669"/>
    <property type="project" value="InterPro"/>
</dbReference>
<dbReference type="GO" id="GO:0020037">
    <property type="term" value="F:heme binding"/>
    <property type="evidence" value="ECO:0007669"/>
    <property type="project" value="InterPro"/>
</dbReference>
<dbReference type="AlphaFoldDB" id="A0AAV4FRH9"/>
<keyword evidence="4 5" id="KW-0349">Heme</keyword>
<comment type="similarity">
    <text evidence="1 5">Belongs to the cytochrome P450 family.</text>
</comment>
<dbReference type="Proteomes" id="UP000762676">
    <property type="component" value="Unassembled WGS sequence"/>
</dbReference>
<evidence type="ECO:0000256" key="2">
    <source>
        <dbReference type="ARBA" id="ARBA00022723"/>
    </source>
</evidence>
<protein>
    <submittedName>
        <fullName evidence="6">Cytochrome P450 4B1</fullName>
    </submittedName>
</protein>
<dbReference type="GO" id="GO:0004497">
    <property type="term" value="F:monooxygenase activity"/>
    <property type="evidence" value="ECO:0007669"/>
    <property type="project" value="UniProtKB-KW"/>
</dbReference>
<evidence type="ECO:0000256" key="1">
    <source>
        <dbReference type="ARBA" id="ARBA00010617"/>
    </source>
</evidence>
<dbReference type="PANTHER" id="PTHR24291:SF201">
    <property type="entry name" value="CYTOCHROME P450, FAMILY 4, SUBFAMILY B, POLYPEPTIDE 7"/>
    <property type="match status" value="1"/>
</dbReference>
<dbReference type="GO" id="GO:0005506">
    <property type="term" value="F:iron ion binding"/>
    <property type="evidence" value="ECO:0007669"/>
    <property type="project" value="InterPro"/>
</dbReference>
<dbReference type="InterPro" id="IPR001128">
    <property type="entry name" value="Cyt_P450"/>
</dbReference>
<reference evidence="6 7" key="1">
    <citation type="journal article" date="2021" name="Elife">
        <title>Chloroplast acquisition without the gene transfer in kleptoplastic sea slugs, Plakobranchus ocellatus.</title>
        <authorList>
            <person name="Maeda T."/>
            <person name="Takahashi S."/>
            <person name="Yoshida T."/>
            <person name="Shimamura S."/>
            <person name="Takaki Y."/>
            <person name="Nagai Y."/>
            <person name="Toyoda A."/>
            <person name="Suzuki Y."/>
            <person name="Arimoto A."/>
            <person name="Ishii H."/>
            <person name="Satoh N."/>
            <person name="Nishiyama T."/>
            <person name="Hasebe M."/>
            <person name="Maruyama T."/>
            <person name="Minagawa J."/>
            <person name="Obokata J."/>
            <person name="Shigenobu S."/>
        </authorList>
    </citation>
    <scope>NUCLEOTIDE SEQUENCE [LARGE SCALE GENOMIC DNA]</scope>
</reference>
<dbReference type="PROSITE" id="PS00086">
    <property type="entry name" value="CYTOCHROME_P450"/>
    <property type="match status" value="1"/>
</dbReference>
<keyword evidence="5" id="KW-0503">Monooxygenase</keyword>
<organism evidence="6 7">
    <name type="scientific">Elysia marginata</name>
    <dbReference type="NCBI Taxonomy" id="1093978"/>
    <lineage>
        <taxon>Eukaryota</taxon>
        <taxon>Metazoa</taxon>
        <taxon>Spiralia</taxon>
        <taxon>Lophotrochozoa</taxon>
        <taxon>Mollusca</taxon>
        <taxon>Gastropoda</taxon>
        <taxon>Heterobranchia</taxon>
        <taxon>Euthyneura</taxon>
        <taxon>Panpulmonata</taxon>
        <taxon>Sacoglossa</taxon>
        <taxon>Placobranchoidea</taxon>
        <taxon>Plakobranchidae</taxon>
        <taxon>Elysia</taxon>
    </lineage>
</organism>
<accession>A0AAV4FRH9</accession>
<dbReference type="InterPro" id="IPR050196">
    <property type="entry name" value="Cytochrome_P450_Monoox"/>
</dbReference>
<dbReference type="EMBL" id="BMAT01007981">
    <property type="protein sequence ID" value="GFR75724.1"/>
    <property type="molecule type" value="Genomic_DNA"/>
</dbReference>
<dbReference type="InterPro" id="IPR036396">
    <property type="entry name" value="Cyt_P450_sf"/>
</dbReference>
<evidence type="ECO:0000256" key="3">
    <source>
        <dbReference type="ARBA" id="ARBA00023004"/>
    </source>
</evidence>
<evidence type="ECO:0000256" key="5">
    <source>
        <dbReference type="RuleBase" id="RU000461"/>
    </source>
</evidence>
<keyword evidence="7" id="KW-1185">Reference proteome</keyword>